<sequence length="143" mass="15439">MAIRKLDLTIVVLALASFAHGIRSQSDPSTPLKLLASEKFYQADQSDLDPKACCIPAIFSFGSSVADTGTEVLVQVDSRSSNYPFGITYPGYASGRWSDGRLLIDLWADVFDLPYLDPFIKSGTTSFRQGAKFACGSGSATDR</sequence>
<dbReference type="PANTHER" id="PTHR22835:SF588">
    <property type="entry name" value="ALPHA-L-FUCOSIDASE 3"/>
    <property type="match status" value="1"/>
</dbReference>
<gene>
    <name evidence="3" type="ORF">R1flu_009990</name>
</gene>
<name>A0ABD1Z3Q2_9MARC</name>
<evidence type="ECO:0000256" key="1">
    <source>
        <dbReference type="ARBA" id="ARBA00008668"/>
    </source>
</evidence>
<proteinExistence type="inferred from homology"/>
<dbReference type="AlphaFoldDB" id="A0ABD1Z3Q2"/>
<organism evidence="3 4">
    <name type="scientific">Riccia fluitans</name>
    <dbReference type="NCBI Taxonomy" id="41844"/>
    <lineage>
        <taxon>Eukaryota</taxon>
        <taxon>Viridiplantae</taxon>
        <taxon>Streptophyta</taxon>
        <taxon>Embryophyta</taxon>
        <taxon>Marchantiophyta</taxon>
        <taxon>Marchantiopsida</taxon>
        <taxon>Marchantiidae</taxon>
        <taxon>Marchantiales</taxon>
        <taxon>Ricciaceae</taxon>
        <taxon>Riccia</taxon>
    </lineage>
</organism>
<dbReference type="PANTHER" id="PTHR22835">
    <property type="entry name" value="ZINC FINGER FYVE DOMAIN CONTAINING PROTEIN"/>
    <property type="match status" value="1"/>
</dbReference>
<reference evidence="3 4" key="1">
    <citation type="submission" date="2024-09" db="EMBL/GenBank/DDBJ databases">
        <title>Chromosome-scale assembly of Riccia fluitans.</title>
        <authorList>
            <person name="Paukszto L."/>
            <person name="Sawicki J."/>
            <person name="Karawczyk K."/>
            <person name="Piernik-Szablinska J."/>
            <person name="Szczecinska M."/>
            <person name="Mazdziarz M."/>
        </authorList>
    </citation>
    <scope>NUCLEOTIDE SEQUENCE [LARGE SCALE GENOMIC DNA]</scope>
    <source>
        <strain evidence="3">Rf_01</strain>
        <tissue evidence="3">Aerial parts of the thallus</tissue>
    </source>
</reference>
<dbReference type="Gene3D" id="3.40.50.1110">
    <property type="entry name" value="SGNH hydrolase"/>
    <property type="match status" value="1"/>
</dbReference>
<dbReference type="EMBL" id="JBHFFA010000002">
    <property type="protein sequence ID" value="KAL2642403.1"/>
    <property type="molecule type" value="Genomic_DNA"/>
</dbReference>
<feature type="signal peptide" evidence="2">
    <location>
        <begin position="1"/>
        <end position="24"/>
    </location>
</feature>
<protein>
    <submittedName>
        <fullName evidence="3">Uncharacterized protein</fullName>
    </submittedName>
</protein>
<feature type="chain" id="PRO_5044765301" evidence="2">
    <location>
        <begin position="25"/>
        <end position="143"/>
    </location>
</feature>
<evidence type="ECO:0000313" key="4">
    <source>
        <dbReference type="Proteomes" id="UP001605036"/>
    </source>
</evidence>
<dbReference type="Proteomes" id="UP001605036">
    <property type="component" value="Unassembled WGS sequence"/>
</dbReference>
<evidence type="ECO:0000313" key="3">
    <source>
        <dbReference type="EMBL" id="KAL2642403.1"/>
    </source>
</evidence>
<keyword evidence="2" id="KW-0732">Signal</keyword>
<keyword evidence="4" id="KW-1185">Reference proteome</keyword>
<accession>A0ABD1Z3Q2</accession>
<evidence type="ECO:0000256" key="2">
    <source>
        <dbReference type="SAM" id="SignalP"/>
    </source>
</evidence>
<dbReference type="InterPro" id="IPR036514">
    <property type="entry name" value="SGNH_hydro_sf"/>
</dbReference>
<comment type="similarity">
    <text evidence="1">Belongs to the 'GDSL' lipolytic enzyme family.</text>
</comment>
<comment type="caution">
    <text evidence="3">The sequence shown here is derived from an EMBL/GenBank/DDBJ whole genome shotgun (WGS) entry which is preliminary data.</text>
</comment>